<dbReference type="AlphaFoldDB" id="A0A8X7NK10"/>
<evidence type="ECO:0000313" key="3">
    <source>
        <dbReference type="Proteomes" id="UP000590412"/>
    </source>
</evidence>
<evidence type="ECO:0000256" key="1">
    <source>
        <dbReference type="SAM" id="MobiDB-lite"/>
    </source>
</evidence>
<dbReference type="Proteomes" id="UP000590412">
    <property type="component" value="Unassembled WGS sequence"/>
</dbReference>
<protein>
    <submittedName>
        <fullName evidence="2">Uncharacterized protein</fullName>
    </submittedName>
</protein>
<dbReference type="OrthoDB" id="4074932at2759"/>
<accession>A0A8X7NK10</accession>
<dbReference type="EMBL" id="JABWAB010000007">
    <property type="protein sequence ID" value="KAF6047104.1"/>
    <property type="molecule type" value="Genomic_DNA"/>
</dbReference>
<proteinExistence type="predicted"/>
<name>A0A8X7NK10_CANPA</name>
<feature type="region of interest" description="Disordered" evidence="1">
    <location>
        <begin position="14"/>
        <end position="47"/>
    </location>
</feature>
<organism evidence="2 3">
    <name type="scientific">Candida parapsilosis</name>
    <name type="common">Yeast</name>
    <dbReference type="NCBI Taxonomy" id="5480"/>
    <lineage>
        <taxon>Eukaryota</taxon>
        <taxon>Fungi</taxon>
        <taxon>Dikarya</taxon>
        <taxon>Ascomycota</taxon>
        <taxon>Saccharomycotina</taxon>
        <taxon>Pichiomycetes</taxon>
        <taxon>Debaryomycetaceae</taxon>
        <taxon>Candida/Lodderomyces clade</taxon>
        <taxon>Candida</taxon>
    </lineage>
</organism>
<reference evidence="2" key="1">
    <citation type="submission" date="2020-03" db="EMBL/GenBank/DDBJ databases">
        <title>FDA dAtabase for Regulatory Grade micrObial Sequences (FDA-ARGOS): Supporting development and validation of Infectious Disease Dx tests.</title>
        <authorList>
            <person name="Campos J."/>
            <person name="Goldberg B."/>
            <person name="Tallon L."/>
            <person name="Sadzewicz L."/>
            <person name="Vavikolanu K."/>
            <person name="Mehta A."/>
            <person name="Aluvathingal J."/>
            <person name="Nadendla S."/>
            <person name="Nandy P."/>
            <person name="Geyer C."/>
            <person name="Yan Y."/>
            <person name="Sichtig H."/>
        </authorList>
    </citation>
    <scope>NUCLEOTIDE SEQUENCE [LARGE SCALE GENOMIC DNA]</scope>
    <source>
        <strain evidence="2">FDAARGOS_652</strain>
    </source>
</reference>
<gene>
    <name evidence="2" type="ORF">FOB60_004640</name>
</gene>
<sequence length="81" mass="9207">MIFRRAFSQVSRGAFAKTSSTRSTMKQIPNVGTKTTEKVAQQQQPEKTGSFRSFAEYRLRVSNQSPLAVRSKDFNANLRLH</sequence>
<evidence type="ECO:0000313" key="2">
    <source>
        <dbReference type="EMBL" id="KAF6047104.1"/>
    </source>
</evidence>
<comment type="caution">
    <text evidence="2">The sequence shown here is derived from an EMBL/GenBank/DDBJ whole genome shotgun (WGS) entry which is preliminary data.</text>
</comment>
<feature type="compositionally biased region" description="Polar residues" evidence="1">
    <location>
        <begin position="17"/>
        <end position="47"/>
    </location>
</feature>